<dbReference type="EMBL" id="JZWI01000022">
    <property type="protein sequence ID" value="KLN54617.1"/>
    <property type="molecule type" value="Genomic_DNA"/>
</dbReference>
<dbReference type="Gene3D" id="3.40.50.450">
    <property type="match status" value="1"/>
</dbReference>
<dbReference type="RefSeq" id="WP_047785902.1">
    <property type="nucleotide sequence ID" value="NZ_JZWI01000022.1"/>
</dbReference>
<dbReference type="PATRIC" id="fig|34073.19.peg.4360"/>
<protein>
    <submittedName>
        <fullName evidence="4">Uncharacterized protein</fullName>
    </submittedName>
</protein>
<comment type="caution">
    <text evidence="4">The sequence shown here is derived from an EMBL/GenBank/DDBJ whole genome shotgun (WGS) entry which is preliminary data.</text>
</comment>
<dbReference type="PANTHER" id="PTHR43022:SF1">
    <property type="entry name" value="PROTEIN SMF"/>
    <property type="match status" value="1"/>
</dbReference>
<dbReference type="SUPFAM" id="SSF47781">
    <property type="entry name" value="RuvA domain 2-like"/>
    <property type="match status" value="1"/>
</dbReference>
<evidence type="ECO:0000259" key="3">
    <source>
        <dbReference type="Pfam" id="PF17782"/>
    </source>
</evidence>
<dbReference type="InterPro" id="IPR003488">
    <property type="entry name" value="DprA"/>
</dbReference>
<feature type="domain" description="Smf/DprA SLOG" evidence="2">
    <location>
        <begin position="86"/>
        <end position="302"/>
    </location>
</feature>
<keyword evidence="5" id="KW-1185">Reference proteome</keyword>
<dbReference type="InterPro" id="IPR057666">
    <property type="entry name" value="DrpA_SLOG"/>
</dbReference>
<name>A0A0H2M1K8_VARPD</name>
<comment type="similarity">
    <text evidence="1">Belongs to the DprA/Smf family.</text>
</comment>
<dbReference type="SUPFAM" id="SSF102405">
    <property type="entry name" value="MCP/YpsA-like"/>
    <property type="match status" value="1"/>
</dbReference>
<organism evidence="4 5">
    <name type="scientific">Variovorax paradoxus</name>
    <dbReference type="NCBI Taxonomy" id="34073"/>
    <lineage>
        <taxon>Bacteria</taxon>
        <taxon>Pseudomonadati</taxon>
        <taxon>Pseudomonadota</taxon>
        <taxon>Betaproteobacteria</taxon>
        <taxon>Burkholderiales</taxon>
        <taxon>Comamonadaceae</taxon>
        <taxon>Variovorax</taxon>
    </lineage>
</organism>
<dbReference type="Gene3D" id="1.10.10.10">
    <property type="entry name" value="Winged helix-like DNA-binding domain superfamily/Winged helix DNA-binding domain"/>
    <property type="match status" value="1"/>
</dbReference>
<feature type="domain" description="DprA winged helix" evidence="3">
    <location>
        <begin position="321"/>
        <end position="374"/>
    </location>
</feature>
<dbReference type="PANTHER" id="PTHR43022">
    <property type="entry name" value="PROTEIN SMF"/>
    <property type="match status" value="1"/>
</dbReference>
<sequence>MERAELAGWLRLSLTPGIGDGAARRLLAAFGLPENVFAQTGEALRQVVSPAQADALHQPPQGLQAQVDQTWHWLQPGHDDGATRRLVTLGDAAYPASLLEMADPPLMLYVLGAADFDLTQLGHSIAVVGSRNPTPQGAANARAFARALGDAGLPVVSGLALGVDGAAHQGALDAAGDTPRLATVAVVGTGLDRVYPARHRDLAHRITLQGLIVSELPLGTPPLTQNFPKRNRLIAGLARGTLVVEAALASGSLITARLTSEQGKEVFAIPGSIHSPQSRGCHALIRQGAKLVESVNDILEELPSLHTGSAAAPASANGEAGTVSAREDPLLDALGFDPVSLDALSARTGWSAAALQARLLELELDGHVARLPGGLFQRAAIG</sequence>
<dbReference type="InterPro" id="IPR036388">
    <property type="entry name" value="WH-like_DNA-bd_sf"/>
</dbReference>
<dbReference type="Pfam" id="PF02481">
    <property type="entry name" value="DNA_processg_A"/>
    <property type="match status" value="1"/>
</dbReference>
<evidence type="ECO:0000313" key="5">
    <source>
        <dbReference type="Proteomes" id="UP000035170"/>
    </source>
</evidence>
<evidence type="ECO:0000313" key="4">
    <source>
        <dbReference type="EMBL" id="KLN54617.1"/>
    </source>
</evidence>
<dbReference type="InterPro" id="IPR041614">
    <property type="entry name" value="DprA_WH"/>
</dbReference>
<dbReference type="InterPro" id="IPR010994">
    <property type="entry name" value="RuvA_2-like"/>
</dbReference>
<gene>
    <name evidence="4" type="ORF">VPARA_42590</name>
</gene>
<dbReference type="Pfam" id="PF17782">
    <property type="entry name" value="WHD_DprA"/>
    <property type="match status" value="1"/>
</dbReference>
<dbReference type="GO" id="GO:0009294">
    <property type="term" value="P:DNA-mediated transformation"/>
    <property type="evidence" value="ECO:0007669"/>
    <property type="project" value="InterPro"/>
</dbReference>
<evidence type="ECO:0000259" key="2">
    <source>
        <dbReference type="Pfam" id="PF02481"/>
    </source>
</evidence>
<reference evidence="4 5" key="1">
    <citation type="submission" date="2015-03" db="EMBL/GenBank/DDBJ databases">
        <title>Genome sequence of Variovorax paradoxus TBEA6.</title>
        <authorList>
            <person name="Poehlein A."/>
            <person name="Schuldes J."/>
            <person name="Wuebbeler J.H."/>
            <person name="Hiessl S."/>
            <person name="Steinbuechel A."/>
            <person name="Daniel R."/>
        </authorList>
    </citation>
    <scope>NUCLEOTIDE SEQUENCE [LARGE SCALE GENOMIC DNA]</scope>
    <source>
        <strain evidence="4 5">TBEA6</strain>
    </source>
</reference>
<dbReference type="Proteomes" id="UP000035170">
    <property type="component" value="Unassembled WGS sequence"/>
</dbReference>
<dbReference type="AlphaFoldDB" id="A0A0H2M1K8"/>
<proteinExistence type="inferred from homology"/>
<accession>A0A0H2M1K8</accession>
<dbReference type="NCBIfam" id="TIGR00732">
    <property type="entry name" value="dprA"/>
    <property type="match status" value="1"/>
</dbReference>
<evidence type="ECO:0000256" key="1">
    <source>
        <dbReference type="ARBA" id="ARBA00006525"/>
    </source>
</evidence>